<evidence type="ECO:0000313" key="1">
    <source>
        <dbReference type="EMBL" id="MPL97773.1"/>
    </source>
</evidence>
<dbReference type="EMBL" id="VSSQ01000573">
    <property type="protein sequence ID" value="MPL97773.1"/>
    <property type="molecule type" value="Genomic_DNA"/>
</dbReference>
<reference evidence="1" key="1">
    <citation type="submission" date="2019-08" db="EMBL/GenBank/DDBJ databases">
        <authorList>
            <person name="Kucharzyk K."/>
            <person name="Murdoch R.W."/>
            <person name="Higgins S."/>
            <person name="Loffler F."/>
        </authorList>
    </citation>
    <scope>NUCLEOTIDE SEQUENCE</scope>
</reference>
<name>A0A644W5T1_9ZZZZ</name>
<accession>A0A644W5T1</accession>
<protein>
    <submittedName>
        <fullName evidence="1">Uncharacterized protein</fullName>
    </submittedName>
</protein>
<gene>
    <name evidence="1" type="ORF">SDC9_43968</name>
</gene>
<dbReference type="AlphaFoldDB" id="A0A644W5T1"/>
<proteinExistence type="predicted"/>
<sequence>MHLLDFLLQVRLPVSDRLTQCVIVGLCDLAEHPVEIAAVDHRLAIRTNSGFALYFRKSCTALRTVGVFVNITRRETGFLNESPVFNKRFISTRRQTRNFFADKFVGHTGMQGHIQHIVLAVAAIIGNGDRMQIYI</sequence>
<comment type="caution">
    <text evidence="1">The sequence shown here is derived from an EMBL/GenBank/DDBJ whole genome shotgun (WGS) entry which is preliminary data.</text>
</comment>
<organism evidence="1">
    <name type="scientific">bioreactor metagenome</name>
    <dbReference type="NCBI Taxonomy" id="1076179"/>
    <lineage>
        <taxon>unclassified sequences</taxon>
        <taxon>metagenomes</taxon>
        <taxon>ecological metagenomes</taxon>
    </lineage>
</organism>